<keyword evidence="3" id="KW-1185">Reference proteome</keyword>
<sequence>MSYANYNTMPYYPPTYRYFSPSPTAHSHCSPIPPTHPTLGRKNSGFGISPAYSTFPASSTRSTFAMTPTSPTFPTSPARSSLGVSPTSSSFNNLPVDVAFGIADNLDAKSVAKLSQVWRPMASALQSGQATLEHLKAQCYRAGLSLGSRSTKLLQQPLSTIPDYIQAFVARRSTLRWARAIYTALDVVSPTMPWHDKMGRVNVGFMGESGGCFYTVERPGGYKTATKIKIFQPGSDRTGREYRVHSFSFPEVVFDVVIDLEENIFALATSPYYDDFEDYNDEKIYATHISVQSLSNSSKLKVEGICKFRCKRPGQISIKGQYVVALLRSESLYIVDWKEGSGKNIHPGSDARELSYMFTDQHTLLISEYGVLSPHHPHIEGPRLAIKNLKDRSSFLIPFEFLTRFYESGRLPCGIFFIPTVSPHTSEQVRFSAGFFDDPDQRTIGFRILFEKKPYADAREIIVVGNLSTLFEKSQGFWRELNIPGRNYKFCGQRLFWTTTGGNVHNIQMLDFNPETGKACLGDHRSARVANESDPNWKTQLSRMDRLSTTHDMGSAMHVSCPPLQDVVGSSMSEDCLFVVRRGRALGRPEPHTLCLYYF</sequence>
<reference evidence="2 3" key="1">
    <citation type="submission" date="2014-04" db="EMBL/GenBank/DDBJ databases">
        <authorList>
            <consortium name="DOE Joint Genome Institute"/>
            <person name="Kuo A."/>
            <person name="Kohler A."/>
            <person name="Nagy L.G."/>
            <person name="Floudas D."/>
            <person name="Copeland A."/>
            <person name="Barry K.W."/>
            <person name="Cichocki N."/>
            <person name="Veneault-Fourrey C."/>
            <person name="LaButti K."/>
            <person name="Lindquist E.A."/>
            <person name="Lipzen A."/>
            <person name="Lundell T."/>
            <person name="Morin E."/>
            <person name="Murat C."/>
            <person name="Sun H."/>
            <person name="Tunlid A."/>
            <person name="Henrissat B."/>
            <person name="Grigoriev I.V."/>
            <person name="Hibbett D.S."/>
            <person name="Martin F."/>
            <person name="Nordberg H.P."/>
            <person name="Cantor M.N."/>
            <person name="Hua S.X."/>
        </authorList>
    </citation>
    <scope>NUCLEOTIDE SEQUENCE [LARGE SCALE GENOMIC DNA]</scope>
    <source>
        <strain evidence="2 3">LaAM-08-1</strain>
    </source>
</reference>
<organism evidence="2 3">
    <name type="scientific">Laccaria amethystina LaAM-08-1</name>
    <dbReference type="NCBI Taxonomy" id="1095629"/>
    <lineage>
        <taxon>Eukaryota</taxon>
        <taxon>Fungi</taxon>
        <taxon>Dikarya</taxon>
        <taxon>Basidiomycota</taxon>
        <taxon>Agaricomycotina</taxon>
        <taxon>Agaricomycetes</taxon>
        <taxon>Agaricomycetidae</taxon>
        <taxon>Agaricales</taxon>
        <taxon>Agaricineae</taxon>
        <taxon>Hydnangiaceae</taxon>
        <taxon>Laccaria</taxon>
    </lineage>
</organism>
<name>A0A0C9XMQ3_9AGAR</name>
<proteinExistence type="predicted"/>
<dbReference type="HOGENOM" id="CLU_459316_0_0_1"/>
<dbReference type="OrthoDB" id="10304513at2759"/>
<dbReference type="EMBL" id="KN838587">
    <property type="protein sequence ID" value="KIK02804.1"/>
    <property type="molecule type" value="Genomic_DNA"/>
</dbReference>
<evidence type="ECO:0008006" key="4">
    <source>
        <dbReference type="Google" id="ProtNLM"/>
    </source>
</evidence>
<feature type="compositionally biased region" description="Low complexity" evidence="1">
    <location>
        <begin position="62"/>
        <end position="81"/>
    </location>
</feature>
<evidence type="ECO:0000256" key="1">
    <source>
        <dbReference type="SAM" id="MobiDB-lite"/>
    </source>
</evidence>
<protein>
    <recommendedName>
        <fullName evidence="4">F-box domain-containing protein</fullName>
    </recommendedName>
</protein>
<evidence type="ECO:0000313" key="3">
    <source>
        <dbReference type="Proteomes" id="UP000054477"/>
    </source>
</evidence>
<dbReference type="AlphaFoldDB" id="A0A0C9XMQ3"/>
<dbReference type="Proteomes" id="UP000054477">
    <property type="component" value="Unassembled WGS sequence"/>
</dbReference>
<feature type="region of interest" description="Disordered" evidence="1">
    <location>
        <begin position="61"/>
        <end position="81"/>
    </location>
</feature>
<gene>
    <name evidence="2" type="ORF">K443DRAFT_677271</name>
</gene>
<evidence type="ECO:0000313" key="2">
    <source>
        <dbReference type="EMBL" id="KIK02804.1"/>
    </source>
</evidence>
<reference evidence="3" key="2">
    <citation type="submission" date="2015-01" db="EMBL/GenBank/DDBJ databases">
        <title>Evolutionary Origins and Diversification of the Mycorrhizal Mutualists.</title>
        <authorList>
            <consortium name="DOE Joint Genome Institute"/>
            <consortium name="Mycorrhizal Genomics Consortium"/>
            <person name="Kohler A."/>
            <person name="Kuo A."/>
            <person name="Nagy L.G."/>
            <person name="Floudas D."/>
            <person name="Copeland A."/>
            <person name="Barry K.W."/>
            <person name="Cichocki N."/>
            <person name="Veneault-Fourrey C."/>
            <person name="LaButti K."/>
            <person name="Lindquist E.A."/>
            <person name="Lipzen A."/>
            <person name="Lundell T."/>
            <person name="Morin E."/>
            <person name="Murat C."/>
            <person name="Riley R."/>
            <person name="Ohm R."/>
            <person name="Sun H."/>
            <person name="Tunlid A."/>
            <person name="Henrissat B."/>
            <person name="Grigoriev I.V."/>
            <person name="Hibbett D.S."/>
            <person name="Martin F."/>
        </authorList>
    </citation>
    <scope>NUCLEOTIDE SEQUENCE [LARGE SCALE GENOMIC DNA]</scope>
    <source>
        <strain evidence="3">LaAM-08-1</strain>
    </source>
</reference>
<accession>A0A0C9XMQ3</accession>